<dbReference type="SUPFAM" id="SSF52540">
    <property type="entry name" value="P-loop containing nucleoside triphosphate hydrolases"/>
    <property type="match status" value="1"/>
</dbReference>
<dbReference type="InterPro" id="IPR027417">
    <property type="entry name" value="P-loop_NTPase"/>
</dbReference>
<dbReference type="AlphaFoldDB" id="A0A0F9ZUN5"/>
<dbReference type="Pfam" id="PF13238">
    <property type="entry name" value="AAA_18"/>
    <property type="match status" value="1"/>
</dbReference>
<organism evidence="1 2">
    <name type="scientific">Candidatus Woesebacteria bacterium GW2011_GWA2_33_28</name>
    <dbReference type="NCBI Taxonomy" id="1618561"/>
    <lineage>
        <taxon>Bacteria</taxon>
        <taxon>Candidatus Woeseibacteriota</taxon>
    </lineage>
</organism>
<dbReference type="EMBL" id="LBOZ01000002">
    <property type="protein sequence ID" value="KKP47964.1"/>
    <property type="molecule type" value="Genomic_DNA"/>
</dbReference>
<evidence type="ECO:0000313" key="1">
    <source>
        <dbReference type="EMBL" id="KKP47964.1"/>
    </source>
</evidence>
<dbReference type="Proteomes" id="UP000033995">
    <property type="component" value="Unassembled WGS sequence"/>
</dbReference>
<dbReference type="Gene3D" id="3.40.50.300">
    <property type="entry name" value="P-loop containing nucleotide triphosphate hydrolases"/>
    <property type="match status" value="1"/>
</dbReference>
<dbReference type="PANTHER" id="PTHR41930">
    <property type="entry name" value="UPF0200 PROTEIN MJ1399"/>
    <property type="match status" value="1"/>
</dbReference>
<evidence type="ECO:0008006" key="3">
    <source>
        <dbReference type="Google" id="ProtNLM"/>
    </source>
</evidence>
<protein>
    <recommendedName>
        <fullName evidence="3">Dephospho-CoA kinase</fullName>
    </recommendedName>
</protein>
<gene>
    <name evidence="1" type="ORF">UR38_C0002G0067</name>
</gene>
<proteinExistence type="predicted"/>
<evidence type="ECO:0000313" key="2">
    <source>
        <dbReference type="Proteomes" id="UP000033995"/>
    </source>
</evidence>
<name>A0A0F9ZUN5_9BACT</name>
<sequence length="183" mass="20920">MQIIGITGTLGAGKGTIVEYLVKNKGFIHYSVSGFLKEELIKRGLEINRANLQDVGNALREKFGPDYITQQLFNQASKKKENSIIESIRNPKEAEFIKSHGGIMFAITADQKTRYERIQKRQSEKDSVTFDEFTKQEEREMQNTDPNAQNLPKCIEMSDHLFNNDGSLERLYEEIEKCPPIMG</sequence>
<reference evidence="1 2" key="1">
    <citation type="journal article" date="2015" name="Nature">
        <title>rRNA introns, odd ribosomes, and small enigmatic genomes across a large radiation of phyla.</title>
        <authorList>
            <person name="Brown C.T."/>
            <person name="Hug L.A."/>
            <person name="Thomas B.C."/>
            <person name="Sharon I."/>
            <person name="Castelle C.J."/>
            <person name="Singh A."/>
            <person name="Wilkins M.J."/>
            <person name="Williams K.H."/>
            <person name="Banfield J.F."/>
        </authorList>
    </citation>
    <scope>NUCLEOTIDE SEQUENCE [LARGE SCALE GENOMIC DNA]</scope>
</reference>
<accession>A0A0F9ZUN5</accession>
<dbReference type="PANTHER" id="PTHR41930:SF1">
    <property type="entry name" value="DEPHOSPHO-COA KINASE"/>
    <property type="match status" value="1"/>
</dbReference>
<comment type="caution">
    <text evidence="1">The sequence shown here is derived from an EMBL/GenBank/DDBJ whole genome shotgun (WGS) entry which is preliminary data.</text>
</comment>